<evidence type="ECO:0000313" key="3">
    <source>
        <dbReference type="EMBL" id="RKP05915.1"/>
    </source>
</evidence>
<dbReference type="AlphaFoldDB" id="A0A4P9XJI4"/>
<dbReference type="Pfam" id="PF01370">
    <property type="entry name" value="Epimerase"/>
    <property type="match status" value="1"/>
</dbReference>
<dbReference type="InterPro" id="IPR036291">
    <property type="entry name" value="NAD(P)-bd_dom_sf"/>
</dbReference>
<evidence type="ECO:0000259" key="2">
    <source>
        <dbReference type="Pfam" id="PF01370"/>
    </source>
</evidence>
<evidence type="ECO:0000256" key="1">
    <source>
        <dbReference type="ARBA" id="ARBA00007637"/>
    </source>
</evidence>
<organism evidence="3 4">
    <name type="scientific">Thamnocephalis sphaerospora</name>
    <dbReference type="NCBI Taxonomy" id="78915"/>
    <lineage>
        <taxon>Eukaryota</taxon>
        <taxon>Fungi</taxon>
        <taxon>Fungi incertae sedis</taxon>
        <taxon>Zoopagomycota</taxon>
        <taxon>Zoopagomycotina</taxon>
        <taxon>Zoopagomycetes</taxon>
        <taxon>Zoopagales</taxon>
        <taxon>Sigmoideomycetaceae</taxon>
        <taxon>Thamnocephalis</taxon>
    </lineage>
</organism>
<sequence length="415" mass="45566">MTRIETLAICAAAPDEALSDETRSEPTTVATVEQHPAADVASTYNALPVETTTDGAAPFSREQLSELDQEDIGERARPVDCDAEYKTIMITGGAGFILFTQVLQGDVTSSDFIRFLLEHLKVEAILHFAAQTHVDNSFGDSFEFTKNNVMGTHVLLEAAKEHGIKRFVHVSTDEVYGEVPHDEVGSNGSAAECAPVLIGYEQPACREETILAPSNPYSATKAAAECLVKAYHKSFGLPTIITRSNNVYGPYQYPEKACSKFICQLLRGQPCTIHGDGSNSRRYLYAADVADAIDVIFHRGEIGEIYNIGSQCEITNLGLAQGLIRRFAQDRNADVDAALAKNIVFVRDRALNDCRYAVNCSKLLTLGWRQRVDFETGIRKTIDWYCQFGEGWWGDIGDALIPHPGKRLPAPPGGW</sequence>
<feature type="domain" description="NAD-dependent epimerase/dehydratase" evidence="2">
    <location>
        <begin position="101"/>
        <end position="309"/>
    </location>
</feature>
<dbReference type="EMBL" id="KZ993000">
    <property type="protein sequence ID" value="RKP05915.1"/>
    <property type="molecule type" value="Genomic_DNA"/>
</dbReference>
<dbReference type="Gene3D" id="3.90.25.10">
    <property type="entry name" value="UDP-galactose 4-epimerase, domain 1"/>
    <property type="match status" value="1"/>
</dbReference>
<dbReference type="Proteomes" id="UP000271241">
    <property type="component" value="Unassembled WGS sequence"/>
</dbReference>
<keyword evidence="4" id="KW-1185">Reference proteome</keyword>
<proteinExistence type="inferred from homology"/>
<dbReference type="PANTHER" id="PTHR43000">
    <property type="entry name" value="DTDP-D-GLUCOSE 4,6-DEHYDRATASE-RELATED"/>
    <property type="match status" value="1"/>
</dbReference>
<reference evidence="4" key="1">
    <citation type="journal article" date="2018" name="Nat. Microbiol.">
        <title>Leveraging single-cell genomics to expand the fungal tree of life.</title>
        <authorList>
            <person name="Ahrendt S.R."/>
            <person name="Quandt C.A."/>
            <person name="Ciobanu D."/>
            <person name="Clum A."/>
            <person name="Salamov A."/>
            <person name="Andreopoulos B."/>
            <person name="Cheng J.F."/>
            <person name="Woyke T."/>
            <person name="Pelin A."/>
            <person name="Henrissat B."/>
            <person name="Reynolds N.K."/>
            <person name="Benny G.L."/>
            <person name="Smith M.E."/>
            <person name="James T.Y."/>
            <person name="Grigoriev I.V."/>
        </authorList>
    </citation>
    <scope>NUCLEOTIDE SEQUENCE [LARGE SCALE GENOMIC DNA]</scope>
    <source>
        <strain evidence="4">RSA 1356</strain>
    </source>
</reference>
<dbReference type="InterPro" id="IPR001509">
    <property type="entry name" value="Epimerase_deHydtase"/>
</dbReference>
<evidence type="ECO:0000313" key="4">
    <source>
        <dbReference type="Proteomes" id="UP000271241"/>
    </source>
</evidence>
<name>A0A4P9XJI4_9FUNG</name>
<protein>
    <recommendedName>
        <fullName evidence="2">NAD-dependent epimerase/dehydratase domain-containing protein</fullName>
    </recommendedName>
</protein>
<dbReference type="Gene3D" id="3.40.50.720">
    <property type="entry name" value="NAD(P)-binding Rossmann-like Domain"/>
    <property type="match status" value="1"/>
</dbReference>
<comment type="similarity">
    <text evidence="1">Belongs to the NAD(P)-dependent epimerase/dehydratase family.</text>
</comment>
<dbReference type="SUPFAM" id="SSF51735">
    <property type="entry name" value="NAD(P)-binding Rossmann-fold domains"/>
    <property type="match status" value="1"/>
</dbReference>
<accession>A0A4P9XJI4</accession>
<dbReference type="OrthoDB" id="331544at2759"/>
<dbReference type="STRING" id="78915.A0A4P9XJI4"/>
<gene>
    <name evidence="3" type="ORF">THASP1DRAFT_25673</name>
</gene>